<dbReference type="CDD" id="cd06219">
    <property type="entry name" value="DHOD_e_trans_like1"/>
    <property type="match status" value="1"/>
</dbReference>
<dbReference type="GO" id="GO:0051537">
    <property type="term" value="F:2 iron, 2 sulfur cluster binding"/>
    <property type="evidence" value="ECO:0007669"/>
    <property type="project" value="UniProtKB-KW"/>
</dbReference>
<evidence type="ECO:0000256" key="1">
    <source>
        <dbReference type="PIRSR" id="PIRSR006816-1"/>
    </source>
</evidence>
<dbReference type="STRING" id="525903.Taci_1110"/>
<protein>
    <submittedName>
        <fullName evidence="4">Oxidoreductase FAD/NAD(P)-binding domain protein</fullName>
    </submittedName>
</protein>
<dbReference type="EMBL" id="CP001818">
    <property type="protein sequence ID" value="ACZ19342.1"/>
    <property type="molecule type" value="Genomic_DNA"/>
</dbReference>
<dbReference type="InterPro" id="IPR019480">
    <property type="entry name" value="Dihydroorotate_DH_Fe-S-bd"/>
</dbReference>
<dbReference type="RefSeq" id="WP_012869857.1">
    <property type="nucleotide sequence ID" value="NC_013522.1"/>
</dbReference>
<dbReference type="InterPro" id="IPR017938">
    <property type="entry name" value="Riboflavin_synthase-like_b-brl"/>
</dbReference>
<name>D1B5Q1_THEAS</name>
<dbReference type="PIRSF" id="PIRSF006816">
    <property type="entry name" value="Cyc3_hyd_g"/>
    <property type="match status" value="1"/>
</dbReference>
<dbReference type="PATRIC" id="fig|525903.6.peg.1109"/>
<dbReference type="Gene3D" id="2.40.30.10">
    <property type="entry name" value="Translation factors"/>
    <property type="match status" value="1"/>
</dbReference>
<comment type="cofactor">
    <cofactor evidence="1">
        <name>FAD</name>
        <dbReference type="ChEBI" id="CHEBI:57692"/>
    </cofactor>
    <text evidence="1">Binds 1 FAD per subunit.</text>
</comment>
<dbReference type="SUPFAM" id="SSF63380">
    <property type="entry name" value="Riboflavin synthase domain-like"/>
    <property type="match status" value="1"/>
</dbReference>
<feature type="domain" description="FAD-binding FR-type" evidence="3">
    <location>
        <begin position="1"/>
        <end position="95"/>
    </location>
</feature>
<gene>
    <name evidence="4" type="ordered locus">Taci_1110</name>
</gene>
<keyword evidence="2" id="KW-0001">2Fe-2S</keyword>
<evidence type="ECO:0000313" key="5">
    <source>
        <dbReference type="Proteomes" id="UP000002030"/>
    </source>
</evidence>
<dbReference type="Pfam" id="PF00175">
    <property type="entry name" value="NAD_binding_1"/>
    <property type="match status" value="1"/>
</dbReference>
<dbReference type="NCBIfam" id="NF004862">
    <property type="entry name" value="PRK06222.1"/>
    <property type="match status" value="1"/>
</dbReference>
<feature type="binding site" evidence="2">
    <location>
        <position position="236"/>
    </location>
    <ligand>
        <name>[2Fe-2S] cluster</name>
        <dbReference type="ChEBI" id="CHEBI:190135"/>
    </ligand>
</feature>
<feature type="binding site" evidence="1">
    <location>
        <begin position="62"/>
        <end position="64"/>
    </location>
    <ligand>
        <name>FAD</name>
        <dbReference type="ChEBI" id="CHEBI:57692"/>
    </ligand>
</feature>
<feature type="binding site" evidence="2">
    <location>
        <position position="224"/>
    </location>
    <ligand>
        <name>[2Fe-2S] cluster</name>
        <dbReference type="ChEBI" id="CHEBI:190135"/>
    </ligand>
</feature>
<dbReference type="SUPFAM" id="SSF52343">
    <property type="entry name" value="Ferredoxin reductase-like, C-terminal NADP-linked domain"/>
    <property type="match status" value="1"/>
</dbReference>
<evidence type="ECO:0000256" key="2">
    <source>
        <dbReference type="PIRSR" id="PIRSR006816-2"/>
    </source>
</evidence>
<evidence type="ECO:0000313" key="4">
    <source>
        <dbReference type="EMBL" id="ACZ19342.1"/>
    </source>
</evidence>
<dbReference type="InterPro" id="IPR050353">
    <property type="entry name" value="PyrK_electron_transfer"/>
</dbReference>
<keyword evidence="2" id="KW-0479">Metal-binding</keyword>
<dbReference type="InterPro" id="IPR012165">
    <property type="entry name" value="Cyt_c3_hydrogenase_gsu"/>
</dbReference>
<organism evidence="4 5">
    <name type="scientific">Thermanaerovibrio acidaminovorans (strain ATCC 49978 / DSM 6589 / Su883)</name>
    <name type="common">Selenomonas acidaminovorans</name>
    <dbReference type="NCBI Taxonomy" id="525903"/>
    <lineage>
        <taxon>Bacteria</taxon>
        <taxon>Thermotogati</taxon>
        <taxon>Synergistota</taxon>
        <taxon>Synergistia</taxon>
        <taxon>Synergistales</taxon>
        <taxon>Synergistaceae</taxon>
        <taxon>Thermanaerovibrio</taxon>
    </lineage>
</organism>
<keyword evidence="2" id="KW-0408">Iron</keyword>
<feature type="binding site" evidence="2">
    <location>
        <position position="221"/>
    </location>
    <ligand>
        <name>[2Fe-2S] cluster</name>
        <dbReference type="ChEBI" id="CHEBI:190135"/>
    </ligand>
</feature>
<reference evidence="4 5" key="1">
    <citation type="journal article" date="2009" name="Stand. Genomic Sci.">
        <title>Complete genome sequence of Thermanaerovibrio acidaminovorans type strain (Su883).</title>
        <authorList>
            <person name="Chovatia M."/>
            <person name="Sikorski J."/>
            <person name="Schroder M."/>
            <person name="Lapidus A."/>
            <person name="Nolan M."/>
            <person name="Tice H."/>
            <person name="Glavina Del Rio T."/>
            <person name="Copeland A."/>
            <person name="Cheng J.F."/>
            <person name="Lucas S."/>
            <person name="Chen F."/>
            <person name="Bruce D."/>
            <person name="Goodwin L."/>
            <person name="Pitluck S."/>
            <person name="Ivanova N."/>
            <person name="Mavromatis K."/>
            <person name="Ovchinnikova G."/>
            <person name="Pati A."/>
            <person name="Chen A."/>
            <person name="Palaniappan K."/>
            <person name="Land M."/>
            <person name="Hauser L."/>
            <person name="Chang Y.J."/>
            <person name="Jeffries C.D."/>
            <person name="Chain P."/>
            <person name="Saunders E."/>
            <person name="Detter J.C."/>
            <person name="Brettin T."/>
            <person name="Rohde M."/>
            <person name="Goker M."/>
            <person name="Spring S."/>
            <person name="Bristow J."/>
            <person name="Markowitz V."/>
            <person name="Hugenholtz P."/>
            <person name="Kyrpides N.C."/>
            <person name="Klenk H.P."/>
            <person name="Eisen J.A."/>
        </authorList>
    </citation>
    <scope>NUCLEOTIDE SEQUENCE [LARGE SCALE GENOMIC DNA]</scope>
    <source>
        <strain evidence="5">ATCC 49978 / DSM 6589 / Su883</strain>
    </source>
</reference>
<dbReference type="InterPro" id="IPR017927">
    <property type="entry name" value="FAD-bd_FR_type"/>
</dbReference>
<dbReference type="InterPro" id="IPR001433">
    <property type="entry name" value="OxRdtase_FAD/NAD-bd"/>
</dbReference>
<comment type="cofactor">
    <cofactor evidence="2">
        <name>[2Fe-2S] cluster</name>
        <dbReference type="ChEBI" id="CHEBI:190135"/>
    </cofactor>
    <text evidence="2">Binds 1 [2Fe-2S] cluster per subunit.</text>
</comment>
<dbReference type="InterPro" id="IPR039261">
    <property type="entry name" value="FNR_nucleotide-bd"/>
</dbReference>
<dbReference type="GO" id="GO:0006221">
    <property type="term" value="P:pyrimidine nucleotide biosynthetic process"/>
    <property type="evidence" value="ECO:0007669"/>
    <property type="project" value="InterPro"/>
</dbReference>
<dbReference type="PANTHER" id="PTHR43513:SF3">
    <property type="entry name" value="DIHYDROOROTATE DEHYDROGENASE B (NAD(+)), ELECTRON TRANSFER SUBUNIT-RELATED"/>
    <property type="match status" value="1"/>
</dbReference>
<dbReference type="GO" id="GO:0016491">
    <property type="term" value="F:oxidoreductase activity"/>
    <property type="evidence" value="ECO:0007669"/>
    <property type="project" value="InterPro"/>
</dbReference>
<sequence length="280" mass="31113">MYAIKSKRRMAPKEYDIWVEAPLVASHARPGQFVVVRPHEAGERIPLTIADFDSDKGLIRLIFQVVGKTTAFMASLNEGDHLMDVSGPLGTPSEIENHGTVMMVGGGVGIAALFPILRALKQAGNRTITILGGRTSDLVIMKDECAQWSDRLIVTTDDGSEGMKGLVTDAMRLVAQEERVDRCWAIGPSIMMKFCSLTAQELGIPIWVSLNPLMVDGTGMCGCCRVTVDQKIRFACVDGPEFDGTKVNWDEFLNRLRQYRDEERISMERYQQEVGDLSWL</sequence>
<keyword evidence="2" id="KW-0411">Iron-sulfur</keyword>
<dbReference type="Proteomes" id="UP000002030">
    <property type="component" value="Chromosome"/>
</dbReference>
<dbReference type="EnsemblBacteria" id="ACZ19342">
    <property type="protein sequence ID" value="ACZ19342"/>
    <property type="gene ID" value="Taci_1110"/>
</dbReference>
<dbReference type="PANTHER" id="PTHR43513">
    <property type="entry name" value="DIHYDROOROTATE DEHYDROGENASE B (NAD(+)), ELECTRON TRANSFER SUBUNIT"/>
    <property type="match status" value="1"/>
</dbReference>
<evidence type="ECO:0000259" key="3">
    <source>
        <dbReference type="PROSITE" id="PS51384"/>
    </source>
</evidence>
<dbReference type="GO" id="GO:0046872">
    <property type="term" value="F:metal ion binding"/>
    <property type="evidence" value="ECO:0007669"/>
    <property type="project" value="UniProtKB-KW"/>
</dbReference>
<dbReference type="HOGENOM" id="CLU_003827_1_0_0"/>
<dbReference type="OrthoDB" id="9778346at2"/>
<keyword evidence="1" id="KW-0274">FAD</keyword>
<dbReference type="Gene3D" id="3.40.50.80">
    <property type="entry name" value="Nucleotide-binding domain of ferredoxin-NADP reductase (FNR) module"/>
    <property type="match status" value="1"/>
</dbReference>
<accession>D1B5Q1</accession>
<dbReference type="KEGG" id="tai:Taci_1110"/>
<dbReference type="PROSITE" id="PS51384">
    <property type="entry name" value="FAD_FR"/>
    <property type="match status" value="1"/>
</dbReference>
<dbReference type="eggNOG" id="COG0543">
    <property type="taxonomic scope" value="Bacteria"/>
</dbReference>
<dbReference type="Pfam" id="PF10418">
    <property type="entry name" value="DHODB_Fe-S_bind"/>
    <property type="match status" value="1"/>
</dbReference>
<keyword evidence="5" id="KW-1185">Reference proteome</keyword>
<proteinExistence type="predicted"/>
<dbReference type="GO" id="GO:0050660">
    <property type="term" value="F:flavin adenine dinucleotide binding"/>
    <property type="evidence" value="ECO:0007669"/>
    <property type="project" value="InterPro"/>
</dbReference>
<dbReference type="AlphaFoldDB" id="D1B5Q1"/>
<keyword evidence="1" id="KW-0285">Flavoprotein</keyword>